<dbReference type="InterPro" id="IPR001466">
    <property type="entry name" value="Beta-lactam-related"/>
</dbReference>
<dbReference type="PANTHER" id="PTHR46825">
    <property type="entry name" value="D-ALANYL-D-ALANINE-CARBOXYPEPTIDASE/ENDOPEPTIDASE AMPH"/>
    <property type="match status" value="1"/>
</dbReference>
<accession>A0A511MXQ3</accession>
<keyword evidence="3" id="KW-1185">Reference proteome</keyword>
<organism evidence="2 3">
    <name type="scientific">Deinococcus cellulosilyticus (strain DSM 18568 / NBRC 106333 / KACC 11606 / 5516J-15)</name>
    <dbReference type="NCBI Taxonomy" id="1223518"/>
    <lineage>
        <taxon>Bacteria</taxon>
        <taxon>Thermotogati</taxon>
        <taxon>Deinococcota</taxon>
        <taxon>Deinococci</taxon>
        <taxon>Deinococcales</taxon>
        <taxon>Deinococcaceae</taxon>
        <taxon>Deinococcus</taxon>
    </lineage>
</organism>
<evidence type="ECO:0000313" key="2">
    <source>
        <dbReference type="EMBL" id="GEM45131.1"/>
    </source>
</evidence>
<sequence length="444" mass="48956">MNITELAQKLFSPFQDRTAGNAVAVLWNGEVVYQHTAGWAQAEKKIPVVPTTRFCIGSITKTMTAIHVMQLVEAGKIQLDDPVKLHLKSIQIHEPYLNNPIRVRHLLTHTSGLGYFRSWKDLLLPAGALGTLGVTPGLKDYYQKGLTPICAPMTRWAYSNHAFALLGQLVEDVTGKPFEHTFTAQVLRTAGMQTATLQRPQERAMPYLRQRKAFKPAPDLDIIVKPAGSVYASLEDMLAYARSLLTFSPALLGRDSFAEMYRRQYQAHAELTGMGLGFVLENIAGEEVYFHTGGWIGYNSALFVCPGKGAAVIMMSNSEAHDILALPGRFIREALAGTPESESSTPIAVDTLKFAHSYAEPAYGLEKVISLLGQPGGIRLVAREGQLFFRTLTGPWRKGVLLKPRGGQLFEIDDPHQPVLCRLDIAEQKVVAIDMGLSRLVGRF</sequence>
<evidence type="ECO:0000313" key="3">
    <source>
        <dbReference type="Proteomes" id="UP000321306"/>
    </source>
</evidence>
<name>A0A511MXQ3_DEIC1</name>
<dbReference type="Proteomes" id="UP000321306">
    <property type="component" value="Unassembled WGS sequence"/>
</dbReference>
<dbReference type="InterPro" id="IPR050491">
    <property type="entry name" value="AmpC-like"/>
</dbReference>
<protein>
    <recommendedName>
        <fullName evidence="1">Beta-lactamase-related domain-containing protein</fullName>
    </recommendedName>
</protein>
<dbReference type="AlphaFoldDB" id="A0A511MXQ3"/>
<dbReference type="Pfam" id="PF00144">
    <property type="entry name" value="Beta-lactamase"/>
    <property type="match status" value="1"/>
</dbReference>
<comment type="caution">
    <text evidence="2">The sequence shown here is derived from an EMBL/GenBank/DDBJ whole genome shotgun (WGS) entry which is preliminary data.</text>
</comment>
<dbReference type="RefSeq" id="WP_146882454.1">
    <property type="nucleotide sequence ID" value="NZ_BJXB01000002.1"/>
</dbReference>
<dbReference type="EMBL" id="BJXB01000002">
    <property type="protein sequence ID" value="GEM45131.1"/>
    <property type="molecule type" value="Genomic_DNA"/>
</dbReference>
<feature type="domain" description="Beta-lactamase-related" evidence="1">
    <location>
        <begin position="8"/>
        <end position="320"/>
    </location>
</feature>
<proteinExistence type="predicted"/>
<gene>
    <name evidence="2" type="ORF">DC3_07660</name>
</gene>
<dbReference type="InterPro" id="IPR012338">
    <property type="entry name" value="Beta-lactam/transpept-like"/>
</dbReference>
<dbReference type="OrthoDB" id="119951at2"/>
<reference evidence="2 3" key="1">
    <citation type="submission" date="2019-07" db="EMBL/GenBank/DDBJ databases">
        <title>Whole genome shotgun sequence of Deinococcus cellulosilyticus NBRC 106333.</title>
        <authorList>
            <person name="Hosoyama A."/>
            <person name="Uohara A."/>
            <person name="Ohji S."/>
            <person name="Ichikawa N."/>
        </authorList>
    </citation>
    <scope>NUCLEOTIDE SEQUENCE [LARGE SCALE GENOMIC DNA]</scope>
    <source>
        <strain evidence="2 3">NBRC 106333</strain>
    </source>
</reference>
<dbReference type="SUPFAM" id="SSF56601">
    <property type="entry name" value="beta-lactamase/transpeptidase-like"/>
    <property type="match status" value="1"/>
</dbReference>
<evidence type="ECO:0000259" key="1">
    <source>
        <dbReference type="Pfam" id="PF00144"/>
    </source>
</evidence>
<dbReference type="PANTHER" id="PTHR46825:SF8">
    <property type="entry name" value="BETA-LACTAMASE-RELATED"/>
    <property type="match status" value="1"/>
</dbReference>
<dbReference type="Gene3D" id="3.40.710.10">
    <property type="entry name" value="DD-peptidase/beta-lactamase superfamily"/>
    <property type="match status" value="1"/>
</dbReference>